<feature type="transmembrane region" description="Helical" evidence="5">
    <location>
        <begin position="256"/>
        <end position="278"/>
    </location>
</feature>
<dbReference type="PANTHER" id="PTHR23508:SF10">
    <property type="entry name" value="CARBOXYLIC ACID TRANSPORTER PROTEIN HOMOLOG"/>
    <property type="match status" value="1"/>
</dbReference>
<feature type="transmembrane region" description="Helical" evidence="5">
    <location>
        <begin position="180"/>
        <end position="200"/>
    </location>
</feature>
<evidence type="ECO:0000256" key="1">
    <source>
        <dbReference type="ARBA" id="ARBA00004141"/>
    </source>
</evidence>
<dbReference type="CDD" id="cd17365">
    <property type="entry name" value="MFS_PcaK_like"/>
    <property type="match status" value="1"/>
</dbReference>
<feature type="transmembrane region" description="Helical" evidence="5">
    <location>
        <begin position="290"/>
        <end position="313"/>
    </location>
</feature>
<feature type="transmembrane region" description="Helical" evidence="5">
    <location>
        <begin position="24"/>
        <end position="51"/>
    </location>
</feature>
<dbReference type="RefSeq" id="WP_248665429.1">
    <property type="nucleotide sequence ID" value="NZ_JALPRX010000008.1"/>
</dbReference>
<feature type="transmembrane region" description="Helical" evidence="5">
    <location>
        <begin position="63"/>
        <end position="81"/>
    </location>
</feature>
<feature type="transmembrane region" description="Helical" evidence="5">
    <location>
        <begin position="93"/>
        <end position="111"/>
    </location>
</feature>
<evidence type="ECO:0000313" key="7">
    <source>
        <dbReference type="EMBL" id="MCK8783304.1"/>
    </source>
</evidence>
<keyword evidence="4 5" id="KW-0472">Membrane</keyword>
<dbReference type="GO" id="GO:0046943">
    <property type="term" value="F:carboxylic acid transmembrane transporter activity"/>
    <property type="evidence" value="ECO:0007669"/>
    <property type="project" value="TreeGrafter"/>
</dbReference>
<comment type="subcellular location">
    <subcellularLocation>
        <location evidence="1">Membrane</location>
        <topology evidence="1">Multi-pass membrane protein</topology>
    </subcellularLocation>
</comment>
<dbReference type="SUPFAM" id="SSF103473">
    <property type="entry name" value="MFS general substrate transporter"/>
    <property type="match status" value="1"/>
</dbReference>
<evidence type="ECO:0000256" key="4">
    <source>
        <dbReference type="ARBA" id="ARBA00023136"/>
    </source>
</evidence>
<dbReference type="AlphaFoldDB" id="A0A9X1Y353"/>
<keyword evidence="8" id="KW-1185">Reference proteome</keyword>
<dbReference type="Proteomes" id="UP001139516">
    <property type="component" value="Unassembled WGS sequence"/>
</dbReference>
<dbReference type="InterPro" id="IPR011701">
    <property type="entry name" value="MFS"/>
</dbReference>
<sequence length="457" mass="47481">MASTRDGADPRVAIREGDMTPFQVTVVAICVLICALDGFDVLVVAFTAAAIARDFHLSPTDLGILFSAGLAGMGFGALLIAPLGDKLGRRTTVLLCLAILCVGMLGAAAARDLTELALLRLFTGLGIGGVLANVNIVVTEYASNRWRNLAISLMSLGYPVGATLGGAFSVYLIAAYGWRSVYVFGGLVALLLVPAVIAFMPESLDYLIARQPANALPKVNRVLGRMGRPALARLPVPLRSEEGPNTSLLTIFRPPYATRTAAVCVAYFCVMMTCYFFLSWTPKVLTEQGLSISGGISGSMLMNIGGVVGCLLFGFFAREIGTRRLAAAFMVGLFLAGAVFGFAPATTAALLTATLLIGFCLYASINAMYAVVPPVFPATVRTTGTGLAMSVGRLGAVTGPALAGVLMSAGWERPGYCLALAAPMLLAALSLLWVRSFDLTAQTAVVAAGSKVSAVGG</sequence>
<dbReference type="InterPro" id="IPR036259">
    <property type="entry name" value="MFS_trans_sf"/>
</dbReference>
<evidence type="ECO:0000256" key="5">
    <source>
        <dbReference type="SAM" id="Phobius"/>
    </source>
</evidence>
<evidence type="ECO:0000259" key="6">
    <source>
        <dbReference type="PROSITE" id="PS50850"/>
    </source>
</evidence>
<feature type="transmembrane region" description="Helical" evidence="5">
    <location>
        <begin position="117"/>
        <end position="138"/>
    </location>
</feature>
<accession>A0A9X1Y353</accession>
<comment type="caution">
    <text evidence="7">The sequence shown here is derived from an EMBL/GenBank/DDBJ whole genome shotgun (WGS) entry which is preliminary data.</text>
</comment>
<dbReference type="Gene3D" id="1.20.1250.20">
    <property type="entry name" value="MFS general substrate transporter like domains"/>
    <property type="match status" value="1"/>
</dbReference>
<evidence type="ECO:0000313" key="8">
    <source>
        <dbReference type="Proteomes" id="UP001139516"/>
    </source>
</evidence>
<gene>
    <name evidence="7" type="ORF">M0638_02770</name>
</gene>
<feature type="domain" description="Major facilitator superfamily (MFS) profile" evidence="6">
    <location>
        <begin position="26"/>
        <end position="439"/>
    </location>
</feature>
<reference evidence="7" key="1">
    <citation type="submission" date="2022-04" db="EMBL/GenBank/DDBJ databases">
        <title>Roseomonas acroporae sp. nov., isolated from coral Acropora digitifera.</title>
        <authorList>
            <person name="Sun H."/>
        </authorList>
    </citation>
    <scope>NUCLEOTIDE SEQUENCE</scope>
    <source>
        <strain evidence="7">NAR14</strain>
    </source>
</reference>
<name>A0A9X1Y353_9PROT</name>
<dbReference type="GO" id="GO:0005886">
    <property type="term" value="C:plasma membrane"/>
    <property type="evidence" value="ECO:0007669"/>
    <property type="project" value="TreeGrafter"/>
</dbReference>
<feature type="transmembrane region" description="Helical" evidence="5">
    <location>
        <begin position="413"/>
        <end position="434"/>
    </location>
</feature>
<evidence type="ECO:0000256" key="2">
    <source>
        <dbReference type="ARBA" id="ARBA00022692"/>
    </source>
</evidence>
<dbReference type="PANTHER" id="PTHR23508">
    <property type="entry name" value="CARBOXYLIC ACID TRANSPORTER PROTEIN HOMOLOG"/>
    <property type="match status" value="1"/>
</dbReference>
<evidence type="ECO:0000256" key="3">
    <source>
        <dbReference type="ARBA" id="ARBA00022989"/>
    </source>
</evidence>
<dbReference type="Pfam" id="PF07690">
    <property type="entry name" value="MFS_1"/>
    <property type="match status" value="1"/>
</dbReference>
<protein>
    <submittedName>
        <fullName evidence="7">MFS transporter</fullName>
    </submittedName>
</protein>
<proteinExistence type="predicted"/>
<feature type="transmembrane region" description="Helical" evidence="5">
    <location>
        <begin position="325"/>
        <end position="343"/>
    </location>
</feature>
<feature type="transmembrane region" description="Helical" evidence="5">
    <location>
        <begin position="150"/>
        <end position="174"/>
    </location>
</feature>
<organism evidence="7 8">
    <name type="scientific">Roseomonas acroporae</name>
    <dbReference type="NCBI Taxonomy" id="2937791"/>
    <lineage>
        <taxon>Bacteria</taxon>
        <taxon>Pseudomonadati</taxon>
        <taxon>Pseudomonadota</taxon>
        <taxon>Alphaproteobacteria</taxon>
        <taxon>Acetobacterales</taxon>
        <taxon>Roseomonadaceae</taxon>
        <taxon>Roseomonas</taxon>
    </lineage>
</organism>
<dbReference type="PROSITE" id="PS50850">
    <property type="entry name" value="MFS"/>
    <property type="match status" value="1"/>
</dbReference>
<dbReference type="EMBL" id="JALPRX010000008">
    <property type="protein sequence ID" value="MCK8783304.1"/>
    <property type="molecule type" value="Genomic_DNA"/>
</dbReference>
<feature type="transmembrane region" description="Helical" evidence="5">
    <location>
        <begin position="384"/>
        <end position="407"/>
    </location>
</feature>
<feature type="transmembrane region" description="Helical" evidence="5">
    <location>
        <begin position="349"/>
        <end position="372"/>
    </location>
</feature>
<keyword evidence="2 5" id="KW-0812">Transmembrane</keyword>
<dbReference type="InterPro" id="IPR020846">
    <property type="entry name" value="MFS_dom"/>
</dbReference>
<keyword evidence="3 5" id="KW-1133">Transmembrane helix</keyword>